<evidence type="ECO:0000256" key="1">
    <source>
        <dbReference type="ARBA" id="ARBA00023002"/>
    </source>
</evidence>
<keyword evidence="5" id="KW-1185">Reference proteome</keyword>
<protein>
    <submittedName>
        <fullName evidence="4">Gfo/Idh/MocA family protein</fullName>
    </submittedName>
</protein>
<dbReference type="Gene3D" id="3.30.360.10">
    <property type="entry name" value="Dihydrodipicolinate Reductase, domain 2"/>
    <property type="match status" value="1"/>
</dbReference>
<dbReference type="InterPro" id="IPR036291">
    <property type="entry name" value="NAD(P)-bd_dom_sf"/>
</dbReference>
<dbReference type="SUPFAM" id="SSF55347">
    <property type="entry name" value="Glyceraldehyde-3-phosphate dehydrogenase-like, C-terminal domain"/>
    <property type="match status" value="1"/>
</dbReference>
<dbReference type="Proteomes" id="UP001595859">
    <property type="component" value="Unassembled WGS sequence"/>
</dbReference>
<dbReference type="InterPro" id="IPR000683">
    <property type="entry name" value="Gfo/Idh/MocA-like_OxRdtase_N"/>
</dbReference>
<dbReference type="Pfam" id="PF22725">
    <property type="entry name" value="GFO_IDH_MocA_C3"/>
    <property type="match status" value="1"/>
</dbReference>
<dbReference type="InterPro" id="IPR055170">
    <property type="entry name" value="GFO_IDH_MocA-like_dom"/>
</dbReference>
<evidence type="ECO:0000259" key="3">
    <source>
        <dbReference type="Pfam" id="PF22725"/>
    </source>
</evidence>
<comment type="caution">
    <text evidence="4">The sequence shown here is derived from an EMBL/GenBank/DDBJ whole genome shotgun (WGS) entry which is preliminary data.</text>
</comment>
<dbReference type="Gene3D" id="3.40.50.720">
    <property type="entry name" value="NAD(P)-binding Rossmann-like Domain"/>
    <property type="match status" value="1"/>
</dbReference>
<reference evidence="5" key="1">
    <citation type="journal article" date="2019" name="Int. J. Syst. Evol. Microbiol.">
        <title>The Global Catalogue of Microorganisms (GCM) 10K type strain sequencing project: providing services to taxonomists for standard genome sequencing and annotation.</title>
        <authorList>
            <consortium name="The Broad Institute Genomics Platform"/>
            <consortium name="The Broad Institute Genome Sequencing Center for Infectious Disease"/>
            <person name="Wu L."/>
            <person name="Ma J."/>
        </authorList>
    </citation>
    <scope>NUCLEOTIDE SEQUENCE [LARGE SCALE GENOMIC DNA]</scope>
    <source>
        <strain evidence="5">ZS-22-S1</strain>
    </source>
</reference>
<feature type="domain" description="Gfo/Idh/MocA-like oxidoreductase N-terminal" evidence="2">
    <location>
        <begin position="9"/>
        <end position="122"/>
    </location>
</feature>
<organism evidence="4 5">
    <name type="scientific">Actinophytocola glycyrrhizae</name>
    <dbReference type="NCBI Taxonomy" id="2044873"/>
    <lineage>
        <taxon>Bacteria</taxon>
        <taxon>Bacillati</taxon>
        <taxon>Actinomycetota</taxon>
        <taxon>Actinomycetes</taxon>
        <taxon>Pseudonocardiales</taxon>
        <taxon>Pseudonocardiaceae</taxon>
    </lineage>
</organism>
<evidence type="ECO:0000313" key="5">
    <source>
        <dbReference type="Proteomes" id="UP001595859"/>
    </source>
</evidence>
<evidence type="ECO:0000313" key="4">
    <source>
        <dbReference type="EMBL" id="MFC4854488.1"/>
    </source>
</evidence>
<dbReference type="PANTHER" id="PTHR43818:SF11">
    <property type="entry name" value="BCDNA.GH03377"/>
    <property type="match status" value="1"/>
</dbReference>
<dbReference type="SUPFAM" id="SSF51735">
    <property type="entry name" value="NAD(P)-binding Rossmann-fold domains"/>
    <property type="match status" value="1"/>
</dbReference>
<keyword evidence="1" id="KW-0560">Oxidoreductase</keyword>
<dbReference type="InterPro" id="IPR050463">
    <property type="entry name" value="Gfo/Idh/MocA_oxidrdct_glycsds"/>
</dbReference>
<feature type="domain" description="GFO/IDH/MocA-like oxidoreductase" evidence="3">
    <location>
        <begin position="165"/>
        <end position="244"/>
    </location>
</feature>
<dbReference type="EMBL" id="JBHSIS010000006">
    <property type="protein sequence ID" value="MFC4854488.1"/>
    <property type="molecule type" value="Genomic_DNA"/>
</dbReference>
<accession>A0ABV9S0P5</accession>
<evidence type="ECO:0000259" key="2">
    <source>
        <dbReference type="Pfam" id="PF01408"/>
    </source>
</evidence>
<dbReference type="Pfam" id="PF01408">
    <property type="entry name" value="GFO_IDH_MocA"/>
    <property type="match status" value="1"/>
</dbReference>
<dbReference type="PANTHER" id="PTHR43818">
    <property type="entry name" value="BCDNA.GH03377"/>
    <property type="match status" value="1"/>
</dbReference>
<gene>
    <name evidence="4" type="ORF">ACFPCV_13320</name>
</gene>
<sequence length="299" mass="31905">MGAMTGDVLRMGLVGAGPWAHKVHGPGIVAHPRTQLVATWARRPEAAADVAAIGGATPFADFDEFLRHVDAVAFAVPPAVQAPLAARAAAAGKHLVLEKPVAPSVDDAERLAGAVSDAGVTTIMVLTFRYDLGTRRWLDEVARVGEWDGGLARWFSGTLLDIGYDQSRWRHDGGALADIGPHVFDLLDAALGPVTGVEQARLDRGVWHVMLGHENGRLSTATLSMHTPAQPAVTDFAVHGPHGFLAFDASGDATTRYAVLLDDFVRLVERETAEHPLDVRRGLHLQRLLGRVTDQLTGG</sequence>
<dbReference type="RefSeq" id="WP_378056427.1">
    <property type="nucleotide sequence ID" value="NZ_JBHSIS010000006.1"/>
</dbReference>
<name>A0ABV9S0P5_9PSEU</name>
<proteinExistence type="predicted"/>